<dbReference type="EMBL" id="JAHLQT010038326">
    <property type="protein sequence ID" value="KAG7156882.1"/>
    <property type="molecule type" value="Genomic_DNA"/>
</dbReference>
<name>A0A8J5JET0_HOMAM</name>
<evidence type="ECO:0000313" key="2">
    <source>
        <dbReference type="EMBL" id="KAG7156882.1"/>
    </source>
</evidence>
<protein>
    <submittedName>
        <fullName evidence="2">Uncharacterized protein</fullName>
    </submittedName>
</protein>
<gene>
    <name evidence="2" type="ORF">Hamer_G023635</name>
</gene>
<dbReference type="AlphaFoldDB" id="A0A8J5JET0"/>
<feature type="compositionally biased region" description="Polar residues" evidence="1">
    <location>
        <begin position="29"/>
        <end position="38"/>
    </location>
</feature>
<comment type="caution">
    <text evidence="2">The sequence shown here is derived from an EMBL/GenBank/DDBJ whole genome shotgun (WGS) entry which is preliminary data.</text>
</comment>
<dbReference type="Gene3D" id="1.10.10.10">
    <property type="entry name" value="Winged helix-like DNA-binding domain superfamily/Winged helix DNA-binding domain"/>
    <property type="match status" value="1"/>
</dbReference>
<feature type="compositionally biased region" description="Polar residues" evidence="1">
    <location>
        <begin position="313"/>
        <end position="335"/>
    </location>
</feature>
<reference evidence="2" key="1">
    <citation type="journal article" date="2021" name="Sci. Adv.">
        <title>The American lobster genome reveals insights on longevity, neural, and immune adaptations.</title>
        <authorList>
            <person name="Polinski J.M."/>
            <person name="Zimin A.V."/>
            <person name="Clark K.F."/>
            <person name="Kohn A.B."/>
            <person name="Sadowski N."/>
            <person name="Timp W."/>
            <person name="Ptitsyn A."/>
            <person name="Khanna P."/>
            <person name="Romanova D.Y."/>
            <person name="Williams P."/>
            <person name="Greenwood S.J."/>
            <person name="Moroz L.L."/>
            <person name="Walt D.R."/>
            <person name="Bodnar A.G."/>
        </authorList>
    </citation>
    <scope>NUCLEOTIDE SEQUENCE</scope>
    <source>
        <strain evidence="2">GMGI-L3</strain>
    </source>
</reference>
<dbReference type="Proteomes" id="UP000747542">
    <property type="component" value="Unassembled WGS sequence"/>
</dbReference>
<dbReference type="InterPro" id="IPR036388">
    <property type="entry name" value="WH-like_DNA-bd_sf"/>
</dbReference>
<evidence type="ECO:0000313" key="3">
    <source>
        <dbReference type="Proteomes" id="UP000747542"/>
    </source>
</evidence>
<sequence>MPTRRKMKQMKSPEEEDREPTPERLQLTFDVSDTTSELVQKGASETESDESEDQEEEEEEQEVEQEEEEEVKQEKEEEQEEEDDMVKQKVAIPAKKKNKPTKTLENKVATRTVSTKVPSIYDIVLAAIASSTDKKGITIIVNYPEKEWSRTNTLMKKALMKGLENRSILRVKDSSESLGIKGWFKINKIVSQTVEKKAVISSDTSTKYSSQGAKAKKMATRVPEKAKGKTKKVAEKNNVAKPKPQKVNEQVKLLGKNTQAGKKSKTEIPKPQKSTRQFKLFGKKTQDKENEVSEMQGKPRVGSRKMPRLSIGKKTSGTAKNSLRSITNTKQNKLD</sequence>
<feature type="region of interest" description="Disordered" evidence="1">
    <location>
        <begin position="1"/>
        <end position="104"/>
    </location>
</feature>
<evidence type="ECO:0000256" key="1">
    <source>
        <dbReference type="SAM" id="MobiDB-lite"/>
    </source>
</evidence>
<accession>A0A8J5JET0</accession>
<keyword evidence="3" id="KW-1185">Reference proteome</keyword>
<feature type="compositionally biased region" description="Acidic residues" evidence="1">
    <location>
        <begin position="46"/>
        <end position="84"/>
    </location>
</feature>
<feature type="region of interest" description="Disordered" evidence="1">
    <location>
        <begin position="241"/>
        <end position="335"/>
    </location>
</feature>
<proteinExistence type="predicted"/>
<organism evidence="2 3">
    <name type="scientific">Homarus americanus</name>
    <name type="common">American lobster</name>
    <dbReference type="NCBI Taxonomy" id="6706"/>
    <lineage>
        <taxon>Eukaryota</taxon>
        <taxon>Metazoa</taxon>
        <taxon>Ecdysozoa</taxon>
        <taxon>Arthropoda</taxon>
        <taxon>Crustacea</taxon>
        <taxon>Multicrustacea</taxon>
        <taxon>Malacostraca</taxon>
        <taxon>Eumalacostraca</taxon>
        <taxon>Eucarida</taxon>
        <taxon>Decapoda</taxon>
        <taxon>Pleocyemata</taxon>
        <taxon>Astacidea</taxon>
        <taxon>Nephropoidea</taxon>
        <taxon>Nephropidae</taxon>
        <taxon>Homarus</taxon>
    </lineage>
</organism>